<name>M7N7F8_9BACT</name>
<dbReference type="STRING" id="1279009.ADICEAN_01649"/>
<protein>
    <submittedName>
        <fullName evidence="9">Putative metalloprotease yggG</fullName>
        <ecNumber evidence="9">3.4.24.-</ecNumber>
    </submittedName>
</protein>
<dbReference type="OrthoDB" id="9810445at2"/>
<dbReference type="EC" id="3.4.24.-" evidence="9"/>
<evidence type="ECO:0000313" key="9">
    <source>
        <dbReference type="EMBL" id="EMR03171.1"/>
    </source>
</evidence>
<keyword evidence="10" id="KW-1185">Reference proteome</keyword>
<keyword evidence="3 6" id="KW-0378">Hydrolase</keyword>
<dbReference type="AlphaFoldDB" id="M7N7F8"/>
<feature type="chain" id="PRO_5004082130" evidence="7">
    <location>
        <begin position="23"/>
        <end position="272"/>
    </location>
</feature>
<evidence type="ECO:0000313" key="10">
    <source>
        <dbReference type="Proteomes" id="UP000011910"/>
    </source>
</evidence>
<dbReference type="PANTHER" id="PTHR22726">
    <property type="entry name" value="METALLOENDOPEPTIDASE OMA1"/>
    <property type="match status" value="1"/>
</dbReference>
<dbReference type="RefSeq" id="WP_009195046.1">
    <property type="nucleotide sequence ID" value="NZ_AODQ01000032.1"/>
</dbReference>
<evidence type="ECO:0000256" key="7">
    <source>
        <dbReference type="SAM" id="SignalP"/>
    </source>
</evidence>
<reference evidence="9 10" key="1">
    <citation type="journal article" date="2013" name="Genome Announc.">
        <title>Draft Genome Sequence of Cesiribacter andamanensis Strain AMV16T, Isolated from a Soil Sample from a Mud Volcano in the Andaman Islands, India.</title>
        <authorList>
            <person name="Shivaji S."/>
            <person name="Ara S."/>
            <person name="Begum Z."/>
            <person name="Srinivas T.N."/>
            <person name="Singh A."/>
            <person name="Kumar Pinnaka A."/>
        </authorList>
    </citation>
    <scope>NUCLEOTIDE SEQUENCE [LARGE SCALE GENOMIC DNA]</scope>
    <source>
        <strain evidence="9 10">AMV16</strain>
    </source>
</reference>
<dbReference type="InterPro" id="IPR001915">
    <property type="entry name" value="Peptidase_M48"/>
</dbReference>
<comment type="caution">
    <text evidence="9">The sequence shown here is derived from an EMBL/GenBank/DDBJ whole genome shotgun (WGS) entry which is preliminary data.</text>
</comment>
<keyword evidence="2" id="KW-0479">Metal-binding</keyword>
<keyword evidence="7" id="KW-0732">Signal</keyword>
<gene>
    <name evidence="9" type="primary">yggG_1</name>
    <name evidence="9" type="ORF">ADICEAN_01649</name>
</gene>
<feature type="domain" description="Peptidase M48" evidence="8">
    <location>
        <begin position="76"/>
        <end position="257"/>
    </location>
</feature>
<dbReference type="PANTHER" id="PTHR22726:SF1">
    <property type="entry name" value="METALLOENDOPEPTIDASE OMA1, MITOCHONDRIAL"/>
    <property type="match status" value="1"/>
</dbReference>
<comment type="cofactor">
    <cofactor evidence="6">
        <name>Zn(2+)</name>
        <dbReference type="ChEBI" id="CHEBI:29105"/>
    </cofactor>
    <text evidence="6">Binds 1 zinc ion per subunit.</text>
</comment>
<dbReference type="CDD" id="cd07331">
    <property type="entry name" value="M48C_Oma1_like"/>
    <property type="match status" value="1"/>
</dbReference>
<dbReference type="Pfam" id="PF01435">
    <property type="entry name" value="Peptidase_M48"/>
    <property type="match status" value="1"/>
</dbReference>
<evidence type="ECO:0000256" key="4">
    <source>
        <dbReference type="ARBA" id="ARBA00022833"/>
    </source>
</evidence>
<keyword evidence="1 6" id="KW-0645">Protease</keyword>
<dbReference type="Proteomes" id="UP000011910">
    <property type="component" value="Unassembled WGS sequence"/>
</dbReference>
<dbReference type="GO" id="GO:0016020">
    <property type="term" value="C:membrane"/>
    <property type="evidence" value="ECO:0007669"/>
    <property type="project" value="TreeGrafter"/>
</dbReference>
<keyword evidence="4 6" id="KW-0862">Zinc</keyword>
<dbReference type="EMBL" id="AODQ01000032">
    <property type="protein sequence ID" value="EMR03171.1"/>
    <property type="molecule type" value="Genomic_DNA"/>
</dbReference>
<dbReference type="GO" id="GO:0051603">
    <property type="term" value="P:proteolysis involved in protein catabolic process"/>
    <property type="evidence" value="ECO:0007669"/>
    <property type="project" value="TreeGrafter"/>
</dbReference>
<evidence type="ECO:0000256" key="6">
    <source>
        <dbReference type="RuleBase" id="RU003983"/>
    </source>
</evidence>
<sequence>MKIPFFSLIMALGLAVVSSCSTVPLTGRRQLALVPDSQILPMSFDQYRQVMSESKLSTNQKYISQVRTVGGRISKAVEQYMQEIGQQDNVQGFQWEFNVIAEDQVNAWAMPGGKVAFYEGIMPITQNETGVAVVMGHEVAHAIAKHGSERMSQGLAAQFAGQTLASALSQRPQAVQQLAMAAFGAGAQVGVMLPYARDMESEADRLGLIFMARAGYDPREAPKFWERMQAKSGGASPPVFLSTHPHPDTRIKQLNQWMPEAVKVYQQTTGRQ</sequence>
<keyword evidence="5 6" id="KW-0482">Metalloprotease</keyword>
<comment type="similarity">
    <text evidence="6">Belongs to the peptidase M48 family.</text>
</comment>
<evidence type="ECO:0000256" key="2">
    <source>
        <dbReference type="ARBA" id="ARBA00022723"/>
    </source>
</evidence>
<proteinExistence type="inferred from homology"/>
<accession>M7N7F8</accession>
<dbReference type="GO" id="GO:0046872">
    <property type="term" value="F:metal ion binding"/>
    <property type="evidence" value="ECO:0007669"/>
    <property type="project" value="UniProtKB-KW"/>
</dbReference>
<dbReference type="eggNOG" id="COG0501">
    <property type="taxonomic scope" value="Bacteria"/>
</dbReference>
<dbReference type="GO" id="GO:0004222">
    <property type="term" value="F:metalloendopeptidase activity"/>
    <property type="evidence" value="ECO:0007669"/>
    <property type="project" value="InterPro"/>
</dbReference>
<dbReference type="InterPro" id="IPR051156">
    <property type="entry name" value="Mito/Outer_Membr_Metalloprot"/>
</dbReference>
<dbReference type="PATRIC" id="fig|1279009.4.peg.1672"/>
<evidence type="ECO:0000259" key="8">
    <source>
        <dbReference type="Pfam" id="PF01435"/>
    </source>
</evidence>
<evidence type="ECO:0000256" key="3">
    <source>
        <dbReference type="ARBA" id="ARBA00022801"/>
    </source>
</evidence>
<dbReference type="PROSITE" id="PS51257">
    <property type="entry name" value="PROKAR_LIPOPROTEIN"/>
    <property type="match status" value="1"/>
</dbReference>
<organism evidence="9 10">
    <name type="scientific">Cesiribacter andamanensis AMV16</name>
    <dbReference type="NCBI Taxonomy" id="1279009"/>
    <lineage>
        <taxon>Bacteria</taxon>
        <taxon>Pseudomonadati</taxon>
        <taxon>Bacteroidota</taxon>
        <taxon>Cytophagia</taxon>
        <taxon>Cytophagales</taxon>
        <taxon>Cesiribacteraceae</taxon>
        <taxon>Cesiribacter</taxon>
    </lineage>
</organism>
<evidence type="ECO:0000256" key="5">
    <source>
        <dbReference type="ARBA" id="ARBA00023049"/>
    </source>
</evidence>
<evidence type="ECO:0000256" key="1">
    <source>
        <dbReference type="ARBA" id="ARBA00022670"/>
    </source>
</evidence>
<feature type="signal peptide" evidence="7">
    <location>
        <begin position="1"/>
        <end position="22"/>
    </location>
</feature>
<dbReference type="Gene3D" id="3.30.2010.10">
    <property type="entry name" value="Metalloproteases ('zincins'), catalytic domain"/>
    <property type="match status" value="1"/>
</dbReference>